<organism evidence="3 4">
    <name type="scientific">Hymenobacter coccineus</name>
    <dbReference type="NCBI Taxonomy" id="1908235"/>
    <lineage>
        <taxon>Bacteria</taxon>
        <taxon>Pseudomonadati</taxon>
        <taxon>Bacteroidota</taxon>
        <taxon>Cytophagia</taxon>
        <taxon>Cytophagales</taxon>
        <taxon>Hymenobacteraceae</taxon>
        <taxon>Hymenobacter</taxon>
    </lineage>
</organism>
<dbReference type="AlphaFoldDB" id="A0A1G1TLF0"/>
<feature type="domain" description="Methyltransferase type 11" evidence="2">
    <location>
        <begin position="78"/>
        <end position="147"/>
    </location>
</feature>
<keyword evidence="3" id="KW-0808">Transferase</keyword>
<keyword evidence="3" id="KW-0489">Methyltransferase</keyword>
<dbReference type="PANTHER" id="PTHR43036">
    <property type="entry name" value="OSJNBB0011N17.9 PROTEIN"/>
    <property type="match status" value="1"/>
</dbReference>
<dbReference type="Proteomes" id="UP000177506">
    <property type="component" value="Unassembled WGS sequence"/>
</dbReference>
<dbReference type="GO" id="GO:0008757">
    <property type="term" value="F:S-adenosylmethionine-dependent methyltransferase activity"/>
    <property type="evidence" value="ECO:0007669"/>
    <property type="project" value="InterPro"/>
</dbReference>
<dbReference type="GO" id="GO:0032259">
    <property type="term" value="P:methylation"/>
    <property type="evidence" value="ECO:0007669"/>
    <property type="project" value="UniProtKB-KW"/>
</dbReference>
<name>A0A1G1TLF0_9BACT</name>
<proteinExistence type="predicted"/>
<accession>A0A1G1TLF0</accession>
<sequence>MSPDDAHAIPPEAFRRQDETPDAQFYQAPRFVTHIDDGAIAAVTQLYREYFSAGGALLDLMSSWVSHLPADVPYRRVAGLGMNAAELRANPRLTERAVQDLNQTPTLEYADNEFDGAAICVSIDYLTQPVAVLRELARVLRPGAPLVVTFSNRCFPSKAIAAWHALDDRGHLALVRRFLLAAGAGTILSCLTAAPASATRCWRWWRGRRGPGGVARQAVWGAPRAVGAEK</sequence>
<comment type="caution">
    <text evidence="3">The sequence shown here is derived from an EMBL/GenBank/DDBJ whole genome shotgun (WGS) entry which is preliminary data.</text>
</comment>
<evidence type="ECO:0000256" key="1">
    <source>
        <dbReference type="SAM" id="MobiDB-lite"/>
    </source>
</evidence>
<reference evidence="3 4" key="1">
    <citation type="submission" date="2016-08" db="EMBL/GenBank/DDBJ databases">
        <title>Hymenobacter coccineus sp. nov., Hymenobacter lapidarius sp. nov. and Hymenobacter glacialis sp. nov., isolated from Antarctic soil.</title>
        <authorList>
            <person name="Sedlacek I."/>
            <person name="Kralova S."/>
            <person name="Kyrova K."/>
            <person name="Maslanova I."/>
            <person name="Stankova E."/>
            <person name="Vrbovska V."/>
            <person name="Nemec M."/>
            <person name="Bartak M."/>
            <person name="Svec P."/>
            <person name="Busse H.-J."/>
            <person name="Pantucek R."/>
        </authorList>
    </citation>
    <scope>NUCLEOTIDE SEQUENCE [LARGE SCALE GENOMIC DNA]</scope>
    <source>
        <strain evidence="3 4">CCM 8649</strain>
    </source>
</reference>
<dbReference type="InterPro" id="IPR029063">
    <property type="entry name" value="SAM-dependent_MTases_sf"/>
</dbReference>
<evidence type="ECO:0000313" key="4">
    <source>
        <dbReference type="Proteomes" id="UP000177506"/>
    </source>
</evidence>
<dbReference type="Gene3D" id="3.40.50.150">
    <property type="entry name" value="Vaccinia Virus protein VP39"/>
    <property type="match status" value="1"/>
</dbReference>
<dbReference type="InterPro" id="IPR013216">
    <property type="entry name" value="Methyltransf_11"/>
</dbReference>
<dbReference type="EMBL" id="MDZA01000043">
    <property type="protein sequence ID" value="OGX91675.1"/>
    <property type="molecule type" value="Genomic_DNA"/>
</dbReference>
<evidence type="ECO:0000313" key="3">
    <source>
        <dbReference type="EMBL" id="OGX91675.1"/>
    </source>
</evidence>
<dbReference type="RefSeq" id="WP_070740809.1">
    <property type="nucleotide sequence ID" value="NZ_MDZA01000043.1"/>
</dbReference>
<gene>
    <name evidence="3" type="ORF">BEN49_19055</name>
</gene>
<dbReference type="Pfam" id="PF08241">
    <property type="entry name" value="Methyltransf_11"/>
    <property type="match status" value="1"/>
</dbReference>
<dbReference type="OrthoDB" id="939937at2"/>
<dbReference type="PANTHER" id="PTHR43036:SF2">
    <property type="entry name" value="OS04G0481300 PROTEIN"/>
    <property type="match status" value="1"/>
</dbReference>
<feature type="region of interest" description="Disordered" evidence="1">
    <location>
        <begin position="1"/>
        <end position="20"/>
    </location>
</feature>
<feature type="compositionally biased region" description="Basic and acidic residues" evidence="1">
    <location>
        <begin position="1"/>
        <end position="19"/>
    </location>
</feature>
<protein>
    <submittedName>
        <fullName evidence="3">Methyltransferase type 11</fullName>
    </submittedName>
</protein>
<evidence type="ECO:0000259" key="2">
    <source>
        <dbReference type="Pfam" id="PF08241"/>
    </source>
</evidence>
<keyword evidence="4" id="KW-1185">Reference proteome</keyword>
<dbReference type="SUPFAM" id="SSF53335">
    <property type="entry name" value="S-adenosyl-L-methionine-dependent methyltransferases"/>
    <property type="match status" value="1"/>
</dbReference>